<sequence length="62" mass="6369">MAVTAEVRVYSAEYCDKTFARKGEAGGGAAPAPAGPRIIVLGKNDPVPEGTPAGTVIVRKEQ</sequence>
<dbReference type="GO" id="GO:0008270">
    <property type="term" value="F:zinc ion binding"/>
    <property type="evidence" value="ECO:0007669"/>
    <property type="project" value="UniProtKB-KW"/>
</dbReference>
<dbReference type="EMBL" id="BK032630">
    <property type="protein sequence ID" value="DAF52225.1"/>
    <property type="molecule type" value="Genomic_DNA"/>
</dbReference>
<protein>
    <submittedName>
        <fullName evidence="1">C2H2 type zinc-finger protein</fullName>
    </submittedName>
</protein>
<keyword evidence="1" id="KW-0479">Metal-binding</keyword>
<organism evidence="1">
    <name type="scientific">Siphoviridae sp. ctq8D8</name>
    <dbReference type="NCBI Taxonomy" id="2827944"/>
    <lineage>
        <taxon>Viruses</taxon>
        <taxon>Duplodnaviria</taxon>
        <taxon>Heunggongvirae</taxon>
        <taxon>Uroviricota</taxon>
        <taxon>Caudoviricetes</taxon>
    </lineage>
</organism>
<name>A0A8S5SMJ2_9CAUD</name>
<accession>A0A8S5SMJ2</accession>
<proteinExistence type="predicted"/>
<reference evidence="1" key="1">
    <citation type="journal article" date="2021" name="Proc. Natl. Acad. Sci. U.S.A.">
        <title>A Catalog of Tens of Thousands of Viruses from Human Metagenomes Reveals Hidden Associations with Chronic Diseases.</title>
        <authorList>
            <person name="Tisza M.J."/>
            <person name="Buck C.B."/>
        </authorList>
    </citation>
    <scope>NUCLEOTIDE SEQUENCE</scope>
    <source>
        <strain evidence="1">Ctq8D8</strain>
    </source>
</reference>
<evidence type="ECO:0000313" key="1">
    <source>
        <dbReference type="EMBL" id="DAF52225.1"/>
    </source>
</evidence>
<keyword evidence="1" id="KW-0862">Zinc</keyword>
<keyword evidence="1" id="KW-0863">Zinc-finger</keyword>